<reference evidence="3" key="1">
    <citation type="submission" date="2011-11" db="EMBL/GenBank/DDBJ databases">
        <title>Complete sequence of Desulfosporosinus orientis DSM 765.</title>
        <authorList>
            <person name="Lucas S."/>
            <person name="Han J."/>
            <person name="Lapidus A."/>
            <person name="Cheng J.-F."/>
            <person name="Goodwin L."/>
            <person name="Pitluck S."/>
            <person name="Peters L."/>
            <person name="Ovchinnikova G."/>
            <person name="Teshima H."/>
            <person name="Detter J.C."/>
            <person name="Han C."/>
            <person name="Tapia R."/>
            <person name="Land M."/>
            <person name="Hauser L."/>
            <person name="Kyrpides N."/>
            <person name="Ivanova N."/>
            <person name="Pagani I."/>
            <person name="Pester M."/>
            <person name="Spring S."/>
            <person name="Ollivier B."/>
            <person name="Rattei T."/>
            <person name="Klenk H.-P."/>
            <person name="Wagner M."/>
            <person name="Loy A."/>
            <person name="Woyke T."/>
        </authorList>
    </citation>
    <scope>NUCLEOTIDE SEQUENCE [LARGE SCALE GENOMIC DNA]</scope>
    <source>
        <strain evidence="3">ATCC 19365 / DSM 765 / NCIMB 8382 / VKM B-1628</strain>
    </source>
</reference>
<gene>
    <name evidence="2" type="ordered locus">Desor_0532</name>
</gene>
<evidence type="ECO:0000313" key="3">
    <source>
        <dbReference type="Proteomes" id="UP000006346"/>
    </source>
</evidence>
<reference evidence="2 3" key="2">
    <citation type="journal article" date="2012" name="J. Bacteriol.">
        <title>Complete genome sequences of Desulfosporosinus orientis DSM765T, Desulfosporosinus youngiae DSM17734T, Desulfosporosinus meridiei DSM13257T, and Desulfosporosinus acidiphilus DSM22704T.</title>
        <authorList>
            <person name="Pester M."/>
            <person name="Brambilla E."/>
            <person name="Alazard D."/>
            <person name="Rattei T."/>
            <person name="Weinmaier T."/>
            <person name="Han J."/>
            <person name="Lucas S."/>
            <person name="Lapidus A."/>
            <person name="Cheng J.F."/>
            <person name="Goodwin L."/>
            <person name="Pitluck S."/>
            <person name="Peters L."/>
            <person name="Ovchinnikova G."/>
            <person name="Teshima H."/>
            <person name="Detter J.C."/>
            <person name="Han C.S."/>
            <person name="Tapia R."/>
            <person name="Land M.L."/>
            <person name="Hauser L."/>
            <person name="Kyrpides N.C."/>
            <person name="Ivanova N.N."/>
            <person name="Pagani I."/>
            <person name="Huntmann M."/>
            <person name="Wei C.L."/>
            <person name="Davenport K.W."/>
            <person name="Daligault H."/>
            <person name="Chain P.S."/>
            <person name="Chen A."/>
            <person name="Mavromatis K."/>
            <person name="Markowitz V."/>
            <person name="Szeto E."/>
            <person name="Mikhailova N."/>
            <person name="Pati A."/>
            <person name="Wagner M."/>
            <person name="Woyke T."/>
            <person name="Ollivier B."/>
            <person name="Klenk H.P."/>
            <person name="Spring S."/>
            <person name="Loy A."/>
        </authorList>
    </citation>
    <scope>NUCLEOTIDE SEQUENCE [LARGE SCALE GENOMIC DNA]</scope>
    <source>
        <strain evidence="3">ATCC 19365 / DSM 765 / NCIMB 8382 / VKM B-1628</strain>
    </source>
</reference>
<dbReference type="Pfam" id="PF14361">
    <property type="entry name" value="RsbRD_N"/>
    <property type="match status" value="1"/>
</dbReference>
<dbReference type="eggNOG" id="ENOG5032RXU">
    <property type="taxonomic scope" value="Bacteria"/>
</dbReference>
<dbReference type="OrthoDB" id="1724246at2"/>
<organism evidence="2 3">
    <name type="scientific">Desulfosporosinus orientis (strain ATCC 19365 / DSM 765 / NCIMB 8382 / VKM B-1628 / Singapore I)</name>
    <name type="common">Desulfotomaculum orientis</name>
    <dbReference type="NCBI Taxonomy" id="768706"/>
    <lineage>
        <taxon>Bacteria</taxon>
        <taxon>Bacillati</taxon>
        <taxon>Bacillota</taxon>
        <taxon>Clostridia</taxon>
        <taxon>Eubacteriales</taxon>
        <taxon>Desulfitobacteriaceae</taxon>
        <taxon>Desulfosporosinus</taxon>
    </lineage>
</organism>
<dbReference type="Proteomes" id="UP000006346">
    <property type="component" value="Chromosome"/>
</dbReference>
<dbReference type="RefSeq" id="WP_014183059.1">
    <property type="nucleotide sequence ID" value="NC_016584.1"/>
</dbReference>
<evidence type="ECO:0000313" key="2">
    <source>
        <dbReference type="EMBL" id="AET66234.1"/>
    </source>
</evidence>
<dbReference type="STRING" id="768706.Desor_0532"/>
<dbReference type="InterPro" id="IPR025751">
    <property type="entry name" value="RsbRD_N_dom"/>
</dbReference>
<protein>
    <recommendedName>
        <fullName evidence="1">RsbT co-antagonist protein RsbRD N-terminal domain-containing protein</fullName>
    </recommendedName>
</protein>
<name>G7WA96_DESOD</name>
<sequence>MTLRDLLETQKSIILNRWFEAIMATYAADTSGFLKSQKDQFRNPVGHTFSEGINSIFEALIAGTELQEGMTTVLDDIIKVRAVQNFTPAQALSFIFVLKTVVREELGKDIKENQLYEEFIGFEGKIDELALYAFNIYLKYREQLFELRTAELKRMTFGLLKRANLMSEIPSEDTESENLE</sequence>
<accession>G7WA96</accession>
<dbReference type="EMBL" id="CP003108">
    <property type="protein sequence ID" value="AET66234.1"/>
    <property type="molecule type" value="Genomic_DNA"/>
</dbReference>
<dbReference type="KEGG" id="dor:Desor_0532"/>
<feature type="domain" description="RsbT co-antagonist protein RsbRD N-terminal" evidence="1">
    <location>
        <begin position="14"/>
        <end position="151"/>
    </location>
</feature>
<proteinExistence type="predicted"/>
<dbReference type="AlphaFoldDB" id="G7WA96"/>
<dbReference type="HOGENOM" id="CLU_129910_0_0_9"/>
<evidence type="ECO:0000259" key="1">
    <source>
        <dbReference type="Pfam" id="PF14361"/>
    </source>
</evidence>
<keyword evidence="3" id="KW-1185">Reference proteome</keyword>
<dbReference type="PATRIC" id="fig|768706.3.peg.504"/>